<organism evidence="2 3">
    <name type="scientific">Extremus antarcticus</name>
    <dbReference type="NCBI Taxonomy" id="702011"/>
    <lineage>
        <taxon>Eukaryota</taxon>
        <taxon>Fungi</taxon>
        <taxon>Dikarya</taxon>
        <taxon>Ascomycota</taxon>
        <taxon>Pezizomycotina</taxon>
        <taxon>Dothideomycetes</taxon>
        <taxon>Dothideomycetidae</taxon>
        <taxon>Mycosphaerellales</taxon>
        <taxon>Extremaceae</taxon>
        <taxon>Extremus</taxon>
    </lineage>
</organism>
<feature type="compositionally biased region" description="Basic residues" evidence="1">
    <location>
        <begin position="66"/>
        <end position="85"/>
    </location>
</feature>
<comment type="caution">
    <text evidence="2">The sequence shown here is derived from an EMBL/GenBank/DDBJ whole genome shotgun (WGS) entry which is preliminary data.</text>
</comment>
<feature type="compositionally biased region" description="Basic and acidic residues" evidence="1">
    <location>
        <begin position="15"/>
        <end position="32"/>
    </location>
</feature>
<dbReference type="Proteomes" id="UP001271007">
    <property type="component" value="Unassembled WGS sequence"/>
</dbReference>
<gene>
    <name evidence="2" type="ORF">LTR09_001069</name>
</gene>
<keyword evidence="3" id="KW-1185">Reference proteome</keyword>
<accession>A0AAJ0GI17</accession>
<feature type="compositionally biased region" description="Acidic residues" evidence="1">
    <location>
        <begin position="208"/>
        <end position="217"/>
    </location>
</feature>
<name>A0AAJ0GI17_9PEZI</name>
<sequence>MAPRKASKPIKPNAHKFDPAEQHRPEIEERTANGETCEQIAAALRAQGTDITNKTISRRRVEWGLRKRPPHKYAGMKHPKARQKNGARSAHQQNARKADIAARTARGETAEQIAEAMTADGMQLLRGPSTILRLQTFWGLIPPDEDRARGRSAAKRRDDRQKEVREVAKVSQREKEKQANRAQRSGNLHYPADCSFGPKKRANGTFAEDGDDEDDDEGMNADVGLMGTVDEVFGTPYPNGVPQPTQDGVSVAAEIMSVDFLVDLANSTLGAANHLKEMLLAYQSGVPMATSPTASPPTLDDLTTARRKVREAAAVMHDLAAEPTAG</sequence>
<feature type="compositionally biased region" description="Basic and acidic residues" evidence="1">
    <location>
        <begin position="144"/>
        <end position="179"/>
    </location>
</feature>
<evidence type="ECO:0000256" key="1">
    <source>
        <dbReference type="SAM" id="MobiDB-lite"/>
    </source>
</evidence>
<feature type="compositionally biased region" description="Basic and acidic residues" evidence="1">
    <location>
        <begin position="96"/>
        <end position="107"/>
    </location>
</feature>
<protein>
    <submittedName>
        <fullName evidence="2">Uncharacterized protein</fullName>
    </submittedName>
</protein>
<evidence type="ECO:0000313" key="2">
    <source>
        <dbReference type="EMBL" id="KAK3057992.1"/>
    </source>
</evidence>
<dbReference type="EMBL" id="JAWDJX010000002">
    <property type="protein sequence ID" value="KAK3057992.1"/>
    <property type="molecule type" value="Genomic_DNA"/>
</dbReference>
<proteinExistence type="predicted"/>
<feature type="region of interest" description="Disordered" evidence="1">
    <location>
        <begin position="1"/>
        <end position="34"/>
    </location>
</feature>
<feature type="region of interest" description="Disordered" evidence="1">
    <location>
        <begin position="142"/>
        <end position="217"/>
    </location>
</feature>
<dbReference type="AlphaFoldDB" id="A0AAJ0GI17"/>
<evidence type="ECO:0000313" key="3">
    <source>
        <dbReference type="Proteomes" id="UP001271007"/>
    </source>
</evidence>
<feature type="region of interest" description="Disordered" evidence="1">
    <location>
        <begin position="63"/>
        <end position="107"/>
    </location>
</feature>
<reference evidence="2" key="1">
    <citation type="submission" date="2023-04" db="EMBL/GenBank/DDBJ databases">
        <title>Black Yeasts Isolated from many extreme environments.</title>
        <authorList>
            <person name="Coleine C."/>
            <person name="Stajich J.E."/>
            <person name="Selbmann L."/>
        </authorList>
    </citation>
    <scope>NUCLEOTIDE SEQUENCE</scope>
    <source>
        <strain evidence="2">CCFEE 5312</strain>
    </source>
</reference>